<evidence type="ECO:0000256" key="2">
    <source>
        <dbReference type="ARBA" id="ARBA00008220"/>
    </source>
</evidence>
<evidence type="ECO:0000256" key="8">
    <source>
        <dbReference type="ARBA" id="ARBA00023136"/>
    </source>
</evidence>
<dbReference type="GO" id="GO:0022857">
    <property type="term" value="F:transmembrane transporter activity"/>
    <property type="evidence" value="ECO:0007669"/>
    <property type="project" value="InterPro"/>
</dbReference>
<dbReference type="NCBIfam" id="TIGR00905">
    <property type="entry name" value="2A0302"/>
    <property type="match status" value="1"/>
</dbReference>
<dbReference type="InterPro" id="IPR050367">
    <property type="entry name" value="APC_superfamily"/>
</dbReference>
<dbReference type="GeneID" id="93119174"/>
<organism evidence="10 11">
    <name type="scientific">Bordetella holmesii CDC-H585-BH</name>
    <dbReference type="NCBI Taxonomy" id="1331206"/>
    <lineage>
        <taxon>Bacteria</taxon>
        <taxon>Pseudomonadati</taxon>
        <taxon>Pseudomonadota</taxon>
        <taxon>Betaproteobacteria</taxon>
        <taxon>Burkholderiales</taxon>
        <taxon>Alcaligenaceae</taxon>
        <taxon>Bordetella</taxon>
    </lineage>
</organism>
<name>A0A158M7I7_9BORD</name>
<evidence type="ECO:0000313" key="11">
    <source>
        <dbReference type="Proteomes" id="UP000026682"/>
    </source>
</evidence>
<reference evidence="10 11" key="1">
    <citation type="submission" date="2014-03" db="EMBL/GenBank/DDBJ databases">
        <title>Genome sequence of Bordetella holmseii.</title>
        <authorList>
            <person name="Harvill E."/>
            <person name="Goodfield L.L."/>
            <person name="Ivanov Y."/>
            <person name="Meyer J.A."/>
            <person name="Newth C."/>
            <person name="Cassiday P."/>
            <person name="Tondella M.L."/>
            <person name="Liao P."/>
            <person name="Zimmerman J."/>
            <person name="Meert K."/>
            <person name="Wessel D."/>
            <person name="Berger J."/>
            <person name="Dean J.M."/>
            <person name="Holubkov R."/>
            <person name="Burr J."/>
            <person name="Liu T."/>
            <person name="Brinkac L.M."/>
            <person name="Sanka R."/>
            <person name="Kim M."/>
            <person name="Losada L."/>
        </authorList>
    </citation>
    <scope>NUCLEOTIDE SEQUENCE [LARGE SCALE GENOMIC DNA]</scope>
    <source>
        <strain evidence="10 11">CDC-H585-BH</strain>
    </source>
</reference>
<keyword evidence="5 9" id="KW-0812">Transmembrane</keyword>
<dbReference type="Pfam" id="PF13520">
    <property type="entry name" value="AA_permease_2"/>
    <property type="match status" value="1"/>
</dbReference>
<dbReference type="STRING" id="35814.BBB42_13460"/>
<dbReference type="GO" id="GO:0005886">
    <property type="term" value="C:plasma membrane"/>
    <property type="evidence" value="ECO:0007669"/>
    <property type="project" value="UniProtKB-SubCell"/>
</dbReference>
<feature type="transmembrane region" description="Helical" evidence="9">
    <location>
        <begin position="427"/>
        <end position="444"/>
    </location>
</feature>
<feature type="transmembrane region" description="Helical" evidence="9">
    <location>
        <begin position="241"/>
        <end position="263"/>
    </location>
</feature>
<evidence type="ECO:0000256" key="6">
    <source>
        <dbReference type="ARBA" id="ARBA00022970"/>
    </source>
</evidence>
<dbReference type="GO" id="GO:0006865">
    <property type="term" value="P:amino acid transport"/>
    <property type="evidence" value="ECO:0007669"/>
    <property type="project" value="UniProtKB-KW"/>
</dbReference>
<dbReference type="InterPro" id="IPR004754">
    <property type="entry name" value="Amino_acid_antiprt"/>
</dbReference>
<feature type="transmembrane region" description="Helical" evidence="9">
    <location>
        <begin position="291"/>
        <end position="315"/>
    </location>
</feature>
<feature type="transmembrane region" description="Helical" evidence="9">
    <location>
        <begin position="12"/>
        <end position="29"/>
    </location>
</feature>
<feature type="transmembrane region" description="Helical" evidence="9">
    <location>
        <begin position="210"/>
        <end position="229"/>
    </location>
</feature>
<evidence type="ECO:0000313" key="10">
    <source>
        <dbReference type="EMBL" id="KAK98883.1"/>
    </source>
</evidence>
<evidence type="ECO:0000256" key="3">
    <source>
        <dbReference type="ARBA" id="ARBA00022448"/>
    </source>
</evidence>
<comment type="similarity">
    <text evidence="2">Belongs to the amino acid-polyamine-organocation (APC) superfamily. Basic amino acid/polyamine antiporter (APA) (TC 2.A.3.2) family.</text>
</comment>
<gene>
    <name evidence="10" type="ORF">L497_2038</name>
</gene>
<comment type="caution">
    <text evidence="10">The sequence shown here is derived from an EMBL/GenBank/DDBJ whole genome shotgun (WGS) entry which is preliminary data.</text>
</comment>
<dbReference type="PATRIC" id="fig|1331206.3.peg.347"/>
<feature type="transmembrane region" description="Helical" evidence="9">
    <location>
        <begin position="162"/>
        <end position="180"/>
    </location>
</feature>
<keyword evidence="7 9" id="KW-1133">Transmembrane helix</keyword>
<keyword evidence="4" id="KW-1003">Cell membrane</keyword>
<dbReference type="Gene3D" id="1.20.1740.10">
    <property type="entry name" value="Amino acid/polyamine transporter I"/>
    <property type="match status" value="1"/>
</dbReference>
<dbReference type="AlphaFoldDB" id="A0A158M7I7"/>
<keyword evidence="8 9" id="KW-0472">Membrane</keyword>
<dbReference type="InterPro" id="IPR002293">
    <property type="entry name" value="AA/rel_permease1"/>
</dbReference>
<evidence type="ECO:0000256" key="4">
    <source>
        <dbReference type="ARBA" id="ARBA00022475"/>
    </source>
</evidence>
<evidence type="ECO:0000256" key="7">
    <source>
        <dbReference type="ARBA" id="ARBA00022989"/>
    </source>
</evidence>
<feature type="transmembrane region" description="Helical" evidence="9">
    <location>
        <begin position="336"/>
        <end position="357"/>
    </location>
</feature>
<sequence length="485" mass="52369">MSSTKPIDQKLGLVALVAIVVSSMIGSGVDSLPQNMAETSALGPVVIAWLISGFGMFFIARTFMVLSDLRPDLQSGIYMYAREGFGPLSAFVVAWGYWLMTIFSNVAFAVMVMDTLNYFMPGDFTGGNNLASIVGASILIWGFHVLVLAGTKMAGMINTVGTFVKLIPLVVFVGVVTYFLNYAQLTTDIWGHHPVGDAKPLGSILSQTLSPMYVALWCFIGVEGAVALSGRARNKKDVARATMIGCILGLLICLIVSVLPFGVMSQQVLSHIPNPSTAGVMKKLTGDWGEWLINIGVLISILTSWLAWTMICAEIPQVAGRNGTFPKIFAIENKNGAASTALWVSSGIMQCVMLMVYFSQHAWLTLLGISAICVLPAYFSSASYLIKTCFNGEYTQRQSTGRMLALFSSLVGAGFCLFMLYASNIQYVAMSPLLLSLGLPLFFWARRQQGSDAGALNRGEKTALALLLAIDILVIALYFMGHIKL</sequence>
<feature type="transmembrane region" description="Helical" evidence="9">
    <location>
        <begin position="403"/>
        <end position="421"/>
    </location>
</feature>
<evidence type="ECO:0000256" key="9">
    <source>
        <dbReference type="SAM" id="Phobius"/>
    </source>
</evidence>
<dbReference type="Proteomes" id="UP000026682">
    <property type="component" value="Unassembled WGS sequence"/>
</dbReference>
<proteinExistence type="inferred from homology"/>
<feature type="transmembrane region" description="Helical" evidence="9">
    <location>
        <begin position="464"/>
        <end position="483"/>
    </location>
</feature>
<dbReference type="PIRSF" id="PIRSF006060">
    <property type="entry name" value="AA_transporter"/>
    <property type="match status" value="1"/>
</dbReference>
<accession>A0A158M7I7</accession>
<comment type="subcellular location">
    <subcellularLocation>
        <location evidence="1">Cell membrane</location>
        <topology evidence="1">Multi-pass membrane protein</topology>
    </subcellularLocation>
</comment>
<feature type="transmembrane region" description="Helical" evidence="9">
    <location>
        <begin position="41"/>
        <end position="64"/>
    </location>
</feature>
<dbReference type="PANTHER" id="PTHR42770">
    <property type="entry name" value="AMINO ACID TRANSPORTER-RELATED"/>
    <property type="match status" value="1"/>
</dbReference>
<feature type="transmembrane region" description="Helical" evidence="9">
    <location>
        <begin position="130"/>
        <end position="150"/>
    </location>
</feature>
<dbReference type="PANTHER" id="PTHR42770:SF4">
    <property type="entry name" value="ARGININE_ORNITHINE ANTIPORTER-RELATED"/>
    <property type="match status" value="1"/>
</dbReference>
<feature type="transmembrane region" description="Helical" evidence="9">
    <location>
        <begin position="85"/>
        <end position="110"/>
    </location>
</feature>
<keyword evidence="3" id="KW-0813">Transport</keyword>
<feature type="transmembrane region" description="Helical" evidence="9">
    <location>
        <begin position="363"/>
        <end position="382"/>
    </location>
</feature>
<evidence type="ECO:0000256" key="1">
    <source>
        <dbReference type="ARBA" id="ARBA00004651"/>
    </source>
</evidence>
<dbReference type="EMBL" id="JFZZ01000014">
    <property type="protein sequence ID" value="KAK98883.1"/>
    <property type="molecule type" value="Genomic_DNA"/>
</dbReference>
<evidence type="ECO:0000256" key="5">
    <source>
        <dbReference type="ARBA" id="ARBA00022692"/>
    </source>
</evidence>
<keyword evidence="6" id="KW-0029">Amino-acid transport</keyword>
<dbReference type="RefSeq" id="WP_005015295.1">
    <property type="nucleotide sequence ID" value="NZ_JFZZ01000014.1"/>
</dbReference>
<protein>
    <submittedName>
        <fullName evidence="10">Transporter, basic amino acid/polyamine antiporter (APA) family</fullName>
    </submittedName>
</protein>